<organism evidence="2 4">
    <name type="scientific">Heyndrickxia sporothermodurans</name>
    <dbReference type="NCBI Taxonomy" id="46224"/>
    <lineage>
        <taxon>Bacteria</taxon>
        <taxon>Bacillati</taxon>
        <taxon>Bacillota</taxon>
        <taxon>Bacilli</taxon>
        <taxon>Bacillales</taxon>
        <taxon>Bacillaceae</taxon>
        <taxon>Heyndrickxia</taxon>
    </lineage>
</organism>
<feature type="compositionally biased region" description="Basic and acidic residues" evidence="1">
    <location>
        <begin position="211"/>
        <end position="226"/>
    </location>
</feature>
<dbReference type="OrthoDB" id="2452727at2"/>
<sequence length="241" mass="28048">MNANQEEEVDYLHAENFVSLMNHFRNNTIQINQGGPDAKNGLLLEVINDYLVLQTNDDGIVYYNIHHIKSVKNAQKNMDNKENIENTAVQPEFLRKTSFNQLFMHMTHSWVSINRNGPEALEGILVENTDGYYTLINNQEVFRIHPFHVRSISVGPKGALKQENNENKNDNKQEESSSEENVLTSSDQVITSSSSDRRTEWSRTSSRNRRSTGERRTSRRNETRWSREKVVKTIDYTWKTR</sequence>
<evidence type="ECO:0000256" key="1">
    <source>
        <dbReference type="SAM" id="MobiDB-lite"/>
    </source>
</evidence>
<reference evidence="2 4" key="1">
    <citation type="submission" date="2016-01" db="EMBL/GenBank/DDBJ databases">
        <title>Genome Sequences of Twelve Sporeforming Bacillus Species Isolated from Foods.</title>
        <authorList>
            <person name="Berendsen E.M."/>
            <person name="Wells-Bennik M.H."/>
            <person name="Krawcyk A.O."/>
            <person name="De Jong A."/>
            <person name="Holsappel S."/>
            <person name="Eijlander R.T."/>
            <person name="Kuipers O.P."/>
        </authorList>
    </citation>
    <scope>NUCLEOTIDE SEQUENCE [LARGE SCALE GENOMIC DNA]</scope>
    <source>
        <strain evidence="2 4">B4102</strain>
    </source>
</reference>
<name>A0A150KJE5_9BACI</name>
<dbReference type="EMBL" id="CP066701">
    <property type="protein sequence ID" value="QQX26060.1"/>
    <property type="molecule type" value="Genomic_DNA"/>
</dbReference>
<dbReference type="Proteomes" id="UP000075666">
    <property type="component" value="Unassembled WGS sequence"/>
</dbReference>
<feature type="compositionally biased region" description="Low complexity" evidence="1">
    <location>
        <begin position="179"/>
        <end position="194"/>
    </location>
</feature>
<dbReference type="AlphaFoldDB" id="A0A150KJE5"/>
<proteinExistence type="predicted"/>
<gene>
    <name evidence="2" type="ORF">B4102_4216</name>
    <name evidence="3" type="ORF">JGZ69_03730</name>
</gene>
<dbReference type="KEGG" id="hspo:JGZ69_03730"/>
<accession>A0A150KJE5</accession>
<feature type="region of interest" description="Disordered" evidence="1">
    <location>
        <begin position="155"/>
        <end position="226"/>
    </location>
</feature>
<keyword evidence="3" id="KW-0167">Capsid protein</keyword>
<dbReference type="Proteomes" id="UP000595512">
    <property type="component" value="Chromosome"/>
</dbReference>
<keyword evidence="3" id="KW-0946">Virion</keyword>
<feature type="compositionally biased region" description="Basic and acidic residues" evidence="1">
    <location>
        <begin position="163"/>
        <end position="175"/>
    </location>
</feature>
<protein>
    <submittedName>
        <fullName evidence="3">Spore coat protein</fullName>
    </submittedName>
</protein>
<dbReference type="STRING" id="46224.B4102_4216"/>
<evidence type="ECO:0000313" key="3">
    <source>
        <dbReference type="EMBL" id="QQX26060.1"/>
    </source>
</evidence>
<keyword evidence="4" id="KW-1185">Reference proteome</keyword>
<dbReference type="EMBL" id="LQYN01000170">
    <property type="protein sequence ID" value="KYC84140.1"/>
    <property type="molecule type" value="Genomic_DNA"/>
</dbReference>
<reference evidence="3 5" key="2">
    <citation type="submission" date="2020-12" db="EMBL/GenBank/DDBJ databases">
        <title>Taxonomic evaluation of the Bacillus sporothermodurans group of bacteria based on whole genome sequences.</title>
        <authorList>
            <person name="Fiedler G."/>
            <person name="Herbstmann A.-D."/>
            <person name="Doll E."/>
            <person name="Wenning M."/>
            <person name="Brinks E."/>
            <person name="Kabisch J."/>
            <person name="Breitenwieser F."/>
            <person name="Lappann M."/>
            <person name="Boehnlein C."/>
            <person name="Franz C."/>
        </authorList>
    </citation>
    <scope>NUCLEOTIDE SEQUENCE [LARGE SCALE GENOMIC DNA]</scope>
    <source>
        <strain evidence="3 5">DSM 10599</strain>
    </source>
</reference>
<evidence type="ECO:0000313" key="5">
    <source>
        <dbReference type="Proteomes" id="UP000595512"/>
    </source>
</evidence>
<dbReference type="PATRIC" id="fig|46224.3.peg.2262"/>
<dbReference type="GeneID" id="62499678"/>
<dbReference type="RefSeq" id="WP_066236094.1">
    <property type="nucleotide sequence ID" value="NZ_CP066701.1"/>
</dbReference>
<evidence type="ECO:0000313" key="2">
    <source>
        <dbReference type="EMBL" id="KYC84140.1"/>
    </source>
</evidence>
<evidence type="ECO:0000313" key="4">
    <source>
        <dbReference type="Proteomes" id="UP000075666"/>
    </source>
</evidence>